<dbReference type="GO" id="GO:0000977">
    <property type="term" value="F:RNA polymerase II transcription regulatory region sequence-specific DNA binding"/>
    <property type="evidence" value="ECO:0007669"/>
    <property type="project" value="TreeGrafter"/>
</dbReference>
<evidence type="ECO:0000259" key="2">
    <source>
        <dbReference type="PROSITE" id="PS50888"/>
    </source>
</evidence>
<dbReference type="PANTHER" id="PTHR23349:SF108">
    <property type="entry name" value="BHLH DOMAIN-CONTAINING PROTEIN"/>
    <property type="match status" value="1"/>
</dbReference>
<proteinExistence type="predicted"/>
<dbReference type="Proteomes" id="UP000472265">
    <property type="component" value="Chromosome 17"/>
</dbReference>
<dbReference type="InterPro" id="IPR050283">
    <property type="entry name" value="E-box_TF_Regulators"/>
</dbReference>
<evidence type="ECO:0000256" key="1">
    <source>
        <dbReference type="ARBA" id="ARBA00023125"/>
    </source>
</evidence>
<dbReference type="GeneTree" id="ENSGT00990000210090"/>
<dbReference type="PANTHER" id="PTHR23349">
    <property type="entry name" value="BASIC HELIX-LOOP-HELIX TRANSCRIPTION FACTOR, TWIST"/>
    <property type="match status" value="1"/>
</dbReference>
<dbReference type="InterPro" id="IPR036638">
    <property type="entry name" value="HLH_DNA-bd_sf"/>
</dbReference>
<dbReference type="Ensembl" id="ENSSAUT00010008053.1">
    <property type="protein sequence ID" value="ENSSAUP00010007523.1"/>
    <property type="gene ID" value="ENSSAUG00010003747.1"/>
</dbReference>
<reference evidence="3" key="3">
    <citation type="submission" date="2025-09" db="UniProtKB">
        <authorList>
            <consortium name="Ensembl"/>
        </authorList>
    </citation>
    <scope>IDENTIFICATION</scope>
</reference>
<evidence type="ECO:0000313" key="3">
    <source>
        <dbReference type="Ensembl" id="ENSSAUP00010007523.1"/>
    </source>
</evidence>
<dbReference type="PROSITE" id="PS50888">
    <property type="entry name" value="BHLH"/>
    <property type="match status" value="1"/>
</dbReference>
<dbReference type="InParanoid" id="A0A671U066"/>
<dbReference type="GO" id="GO:0000981">
    <property type="term" value="F:DNA-binding transcription factor activity, RNA polymerase II-specific"/>
    <property type="evidence" value="ECO:0007669"/>
    <property type="project" value="TreeGrafter"/>
</dbReference>
<name>A0A671U066_SPAAU</name>
<accession>A0A671U066</accession>
<protein>
    <recommendedName>
        <fullName evidence="2">BHLH domain-containing protein</fullName>
    </recommendedName>
</protein>
<dbReference type="AlphaFoldDB" id="A0A671U066"/>
<keyword evidence="4" id="KW-1185">Reference proteome</keyword>
<dbReference type="SUPFAM" id="SSF47459">
    <property type="entry name" value="HLH, helix-loop-helix DNA-binding domain"/>
    <property type="match status" value="1"/>
</dbReference>
<keyword evidence="1" id="KW-0238">DNA-binding</keyword>
<organism evidence="3 4">
    <name type="scientific">Sparus aurata</name>
    <name type="common">Gilthead sea bream</name>
    <dbReference type="NCBI Taxonomy" id="8175"/>
    <lineage>
        <taxon>Eukaryota</taxon>
        <taxon>Metazoa</taxon>
        <taxon>Chordata</taxon>
        <taxon>Craniata</taxon>
        <taxon>Vertebrata</taxon>
        <taxon>Euteleostomi</taxon>
        <taxon>Actinopterygii</taxon>
        <taxon>Neopterygii</taxon>
        <taxon>Teleostei</taxon>
        <taxon>Neoteleostei</taxon>
        <taxon>Acanthomorphata</taxon>
        <taxon>Eupercaria</taxon>
        <taxon>Spariformes</taxon>
        <taxon>Sparidae</taxon>
        <taxon>Sparus</taxon>
    </lineage>
</organism>
<sequence length="151" mass="17383">MQTSHNKDALRLGLPFHLDTAYLDPVLGQNSPYTRFSLRSSAKRAARVRCVNEGHARLRKHLPQELEDKRLSKVETLRVAIYYINVEPAGLVSGWRCRLETRVTAPLQQRSECSNDGEYSLKLAQPYKSPGPNIRLRRPCVQPYHKRLFTL</sequence>
<feature type="domain" description="BHLH" evidence="2">
    <location>
        <begin position="35"/>
        <end position="87"/>
    </location>
</feature>
<reference evidence="3" key="2">
    <citation type="submission" date="2025-08" db="UniProtKB">
        <authorList>
            <consortium name="Ensembl"/>
        </authorList>
    </citation>
    <scope>IDENTIFICATION</scope>
</reference>
<dbReference type="GO" id="GO:0032502">
    <property type="term" value="P:developmental process"/>
    <property type="evidence" value="ECO:0007669"/>
    <property type="project" value="TreeGrafter"/>
</dbReference>
<dbReference type="GO" id="GO:0046983">
    <property type="term" value="F:protein dimerization activity"/>
    <property type="evidence" value="ECO:0007669"/>
    <property type="project" value="InterPro"/>
</dbReference>
<dbReference type="InterPro" id="IPR011598">
    <property type="entry name" value="bHLH_dom"/>
</dbReference>
<dbReference type="Pfam" id="PF00010">
    <property type="entry name" value="HLH"/>
    <property type="match status" value="1"/>
</dbReference>
<reference evidence="3" key="1">
    <citation type="submission" date="2021-04" db="EMBL/GenBank/DDBJ databases">
        <authorList>
            <consortium name="Wellcome Sanger Institute Data Sharing"/>
        </authorList>
    </citation>
    <scope>NUCLEOTIDE SEQUENCE [LARGE SCALE GENOMIC DNA]</scope>
</reference>
<evidence type="ECO:0000313" key="4">
    <source>
        <dbReference type="Proteomes" id="UP000472265"/>
    </source>
</evidence>
<dbReference type="Gene3D" id="4.10.280.10">
    <property type="entry name" value="Helix-loop-helix DNA-binding domain"/>
    <property type="match status" value="1"/>
</dbReference>